<feature type="region of interest" description="Disordered" evidence="1">
    <location>
        <begin position="40"/>
        <end position="62"/>
    </location>
</feature>
<feature type="region of interest" description="Disordered" evidence="1">
    <location>
        <begin position="1"/>
        <end position="23"/>
    </location>
</feature>
<evidence type="ECO:0000313" key="3">
    <source>
        <dbReference type="Proteomes" id="UP000595437"/>
    </source>
</evidence>
<dbReference type="AlphaFoldDB" id="A0A7T8GUH1"/>
<name>A0A7T8GUH1_CALRO</name>
<protein>
    <submittedName>
        <fullName evidence="2">Uncharacterized protein</fullName>
    </submittedName>
</protein>
<dbReference type="EMBL" id="CP045901">
    <property type="protein sequence ID" value="QQP37716.1"/>
    <property type="molecule type" value="Genomic_DNA"/>
</dbReference>
<evidence type="ECO:0000313" key="2">
    <source>
        <dbReference type="EMBL" id="QQP37716.1"/>
    </source>
</evidence>
<sequence>MPWTPRNESPPSQLETHSPHLDFVNGVLPSSDFVRELPIPRPRVKAPHPSFSPKEFRPSSSA</sequence>
<evidence type="ECO:0000256" key="1">
    <source>
        <dbReference type="SAM" id="MobiDB-lite"/>
    </source>
</evidence>
<keyword evidence="3" id="KW-1185">Reference proteome</keyword>
<dbReference type="Proteomes" id="UP000595437">
    <property type="component" value="Chromosome 12"/>
</dbReference>
<organism evidence="2 3">
    <name type="scientific">Caligus rogercresseyi</name>
    <name type="common">Sea louse</name>
    <dbReference type="NCBI Taxonomy" id="217165"/>
    <lineage>
        <taxon>Eukaryota</taxon>
        <taxon>Metazoa</taxon>
        <taxon>Ecdysozoa</taxon>
        <taxon>Arthropoda</taxon>
        <taxon>Crustacea</taxon>
        <taxon>Multicrustacea</taxon>
        <taxon>Hexanauplia</taxon>
        <taxon>Copepoda</taxon>
        <taxon>Siphonostomatoida</taxon>
        <taxon>Caligidae</taxon>
        <taxon>Caligus</taxon>
    </lineage>
</organism>
<reference evidence="3" key="1">
    <citation type="submission" date="2021-01" db="EMBL/GenBank/DDBJ databases">
        <title>Caligus Genome Assembly.</title>
        <authorList>
            <person name="Gallardo-Escarate C."/>
        </authorList>
    </citation>
    <scope>NUCLEOTIDE SEQUENCE [LARGE SCALE GENOMIC DNA]</scope>
</reference>
<gene>
    <name evidence="2" type="ORF">FKW44_018092</name>
</gene>
<accession>A0A7T8GUH1</accession>
<proteinExistence type="predicted"/>
<feature type="compositionally biased region" description="Polar residues" evidence="1">
    <location>
        <begin position="1"/>
        <end position="16"/>
    </location>
</feature>